<evidence type="ECO:0000256" key="5">
    <source>
        <dbReference type="ARBA" id="ARBA00022801"/>
    </source>
</evidence>
<protein>
    <recommendedName>
        <fullName evidence="8">PIN domain-containing protein</fullName>
    </recommendedName>
</protein>
<keyword evidence="3" id="KW-0540">Nuclease</keyword>
<dbReference type="PANTHER" id="PTHR33653">
    <property type="entry name" value="RIBONUCLEASE VAPC2"/>
    <property type="match status" value="1"/>
</dbReference>
<reference evidence="9 10" key="1">
    <citation type="submission" date="2013-04" db="EMBL/GenBank/DDBJ databases">
        <title>The Genome Sequence of Treponema medium ATCC 700293.</title>
        <authorList>
            <consortium name="The Broad Institute Genomics Platform"/>
            <person name="Earl A."/>
            <person name="Ward D."/>
            <person name="Feldgarden M."/>
            <person name="Gevers D."/>
            <person name="Leonetti C."/>
            <person name="Blanton J.M."/>
            <person name="Dewhirst F.E."/>
            <person name="Izard J."/>
            <person name="Walker B."/>
            <person name="Young S."/>
            <person name="Zeng Q."/>
            <person name="Gargeya S."/>
            <person name="Fitzgerald M."/>
            <person name="Haas B."/>
            <person name="Abouelleil A."/>
            <person name="Allen A.W."/>
            <person name="Alvarado L."/>
            <person name="Arachchi H.M."/>
            <person name="Berlin A.M."/>
            <person name="Chapman S.B."/>
            <person name="Gainer-Dewar J."/>
            <person name="Goldberg J."/>
            <person name="Griggs A."/>
            <person name="Gujja S."/>
            <person name="Hansen M."/>
            <person name="Howarth C."/>
            <person name="Imamovic A."/>
            <person name="Ireland A."/>
            <person name="Larimer J."/>
            <person name="McCowan C."/>
            <person name="Murphy C."/>
            <person name="Pearson M."/>
            <person name="Poon T.W."/>
            <person name="Priest M."/>
            <person name="Roberts A."/>
            <person name="Saif S."/>
            <person name="Shea T."/>
            <person name="Sisk P."/>
            <person name="Sykes S."/>
            <person name="Wortman J."/>
            <person name="Nusbaum C."/>
            <person name="Birren B."/>
        </authorList>
    </citation>
    <scope>NUCLEOTIDE SEQUENCE [LARGE SCALE GENOMIC DNA]</scope>
    <source>
        <strain evidence="9 10">ATCC 700293</strain>
    </source>
</reference>
<evidence type="ECO:0000313" key="9">
    <source>
        <dbReference type="EMBL" id="EPF29408.1"/>
    </source>
</evidence>
<gene>
    <name evidence="9" type="ORF">HMPREF9195_00694</name>
</gene>
<feature type="domain" description="PIN" evidence="8">
    <location>
        <begin position="2"/>
        <end position="125"/>
    </location>
</feature>
<evidence type="ECO:0000256" key="2">
    <source>
        <dbReference type="ARBA" id="ARBA00022649"/>
    </source>
</evidence>
<dbReference type="Gene3D" id="3.40.50.1010">
    <property type="entry name" value="5'-nuclease"/>
    <property type="match status" value="1"/>
</dbReference>
<dbReference type="InterPro" id="IPR029060">
    <property type="entry name" value="PIN-like_dom_sf"/>
</dbReference>
<evidence type="ECO:0000256" key="7">
    <source>
        <dbReference type="ARBA" id="ARBA00038093"/>
    </source>
</evidence>
<name>A0AA87NMU4_TREMD</name>
<evidence type="ECO:0000259" key="8">
    <source>
        <dbReference type="Pfam" id="PF01850"/>
    </source>
</evidence>
<dbReference type="PANTHER" id="PTHR33653:SF1">
    <property type="entry name" value="RIBONUCLEASE VAPC2"/>
    <property type="match status" value="1"/>
</dbReference>
<dbReference type="GO" id="GO:0004518">
    <property type="term" value="F:nuclease activity"/>
    <property type="evidence" value="ECO:0007669"/>
    <property type="project" value="UniProtKB-KW"/>
</dbReference>
<sequence>MYLLDTNICIFLIKNKNPYLKKKIFNCKKEELFISSITIAELEYGVSKSQFREKNRHALLNFCSDFTNIIDFTTEDTETYGMIRAYLENKGIPIGPFDTQIAAQSLARNLTVVTNNIREFSRIPGLKVEDWTKEE</sequence>
<dbReference type="InterPro" id="IPR050556">
    <property type="entry name" value="Type_II_TA_system_RNase"/>
</dbReference>
<keyword evidence="4" id="KW-0479">Metal-binding</keyword>
<evidence type="ECO:0000313" key="10">
    <source>
        <dbReference type="Proteomes" id="UP000014634"/>
    </source>
</evidence>
<dbReference type="RefSeq" id="WP_016522664.1">
    <property type="nucleotide sequence ID" value="NZ_KE332517.1"/>
</dbReference>
<accession>A0AA87NMU4</accession>
<dbReference type="GO" id="GO:0046872">
    <property type="term" value="F:metal ion binding"/>
    <property type="evidence" value="ECO:0007669"/>
    <property type="project" value="UniProtKB-KW"/>
</dbReference>
<comment type="cofactor">
    <cofactor evidence="1">
        <name>Mg(2+)</name>
        <dbReference type="ChEBI" id="CHEBI:18420"/>
    </cofactor>
</comment>
<evidence type="ECO:0000256" key="3">
    <source>
        <dbReference type="ARBA" id="ARBA00022722"/>
    </source>
</evidence>
<dbReference type="SUPFAM" id="SSF88723">
    <property type="entry name" value="PIN domain-like"/>
    <property type="match status" value="1"/>
</dbReference>
<evidence type="ECO:0000256" key="1">
    <source>
        <dbReference type="ARBA" id="ARBA00001946"/>
    </source>
</evidence>
<organism evidence="9 10">
    <name type="scientific">Treponema medium ATCC 700293</name>
    <dbReference type="NCBI Taxonomy" id="1125700"/>
    <lineage>
        <taxon>Bacteria</taxon>
        <taxon>Pseudomonadati</taxon>
        <taxon>Spirochaetota</taxon>
        <taxon>Spirochaetia</taxon>
        <taxon>Spirochaetales</taxon>
        <taxon>Treponemataceae</taxon>
        <taxon>Treponema</taxon>
    </lineage>
</organism>
<dbReference type="InterPro" id="IPR002716">
    <property type="entry name" value="PIN_dom"/>
</dbReference>
<keyword evidence="6" id="KW-0460">Magnesium</keyword>
<evidence type="ECO:0000256" key="4">
    <source>
        <dbReference type="ARBA" id="ARBA00022723"/>
    </source>
</evidence>
<dbReference type="AlphaFoldDB" id="A0AA87NMU4"/>
<dbReference type="CDD" id="cd18745">
    <property type="entry name" value="PIN_VapC4-5_FitB-like"/>
    <property type="match status" value="1"/>
</dbReference>
<keyword evidence="2" id="KW-1277">Toxin-antitoxin system</keyword>
<proteinExistence type="inferred from homology"/>
<dbReference type="Proteomes" id="UP000014634">
    <property type="component" value="Unassembled WGS sequence"/>
</dbReference>
<keyword evidence="5" id="KW-0378">Hydrolase</keyword>
<evidence type="ECO:0000256" key="6">
    <source>
        <dbReference type="ARBA" id="ARBA00022842"/>
    </source>
</evidence>
<dbReference type="GO" id="GO:0016787">
    <property type="term" value="F:hydrolase activity"/>
    <property type="evidence" value="ECO:0007669"/>
    <property type="project" value="UniProtKB-KW"/>
</dbReference>
<dbReference type="EMBL" id="ATFE01000004">
    <property type="protein sequence ID" value="EPF29408.1"/>
    <property type="molecule type" value="Genomic_DNA"/>
</dbReference>
<dbReference type="Pfam" id="PF01850">
    <property type="entry name" value="PIN"/>
    <property type="match status" value="1"/>
</dbReference>
<comment type="caution">
    <text evidence="9">The sequence shown here is derived from an EMBL/GenBank/DDBJ whole genome shotgun (WGS) entry which is preliminary data.</text>
</comment>
<comment type="similarity">
    <text evidence="7">Belongs to the PINc/VapC protein family.</text>
</comment>